<feature type="repeat" description="WD" evidence="3">
    <location>
        <begin position="1051"/>
        <end position="1092"/>
    </location>
</feature>
<keyword evidence="1 3" id="KW-0853">WD repeat</keyword>
<dbReference type="InterPro" id="IPR020472">
    <property type="entry name" value="WD40_PAC1"/>
</dbReference>
<dbReference type="SUPFAM" id="SSF50978">
    <property type="entry name" value="WD40 repeat-like"/>
    <property type="match status" value="1"/>
</dbReference>
<dbReference type="InterPro" id="IPR019775">
    <property type="entry name" value="WD40_repeat_CS"/>
</dbReference>
<dbReference type="PRINTS" id="PR00320">
    <property type="entry name" value="GPROTEINBRPT"/>
</dbReference>
<dbReference type="EMBL" id="LN679117">
    <property type="protein sequence ID" value="CEL54782.1"/>
    <property type="molecule type" value="Genomic_DNA"/>
</dbReference>
<dbReference type="InterPro" id="IPR001680">
    <property type="entry name" value="WD40_rpt"/>
</dbReference>
<feature type="repeat" description="WD" evidence="3">
    <location>
        <begin position="793"/>
        <end position="834"/>
    </location>
</feature>
<feature type="repeat" description="WD" evidence="3">
    <location>
        <begin position="1180"/>
        <end position="1221"/>
    </location>
</feature>
<dbReference type="InterPro" id="IPR015943">
    <property type="entry name" value="WD40/YVTN_repeat-like_dom_sf"/>
</dbReference>
<dbReference type="PRINTS" id="PR00319">
    <property type="entry name" value="GPROTEINB"/>
</dbReference>
<dbReference type="InterPro" id="IPR036322">
    <property type="entry name" value="WD40_repeat_dom_sf"/>
</dbReference>
<organism evidence="5 6">
    <name type="scientific">Thanatephorus cucumeris (strain AG1-IB / isolate 7/3/14)</name>
    <name type="common">Lettuce bottom rot fungus</name>
    <name type="synonym">Rhizoctonia solani</name>
    <dbReference type="NCBI Taxonomy" id="1108050"/>
    <lineage>
        <taxon>Eukaryota</taxon>
        <taxon>Fungi</taxon>
        <taxon>Dikarya</taxon>
        <taxon>Basidiomycota</taxon>
        <taxon>Agaricomycotina</taxon>
        <taxon>Agaricomycetes</taxon>
        <taxon>Cantharellales</taxon>
        <taxon>Ceratobasidiaceae</taxon>
        <taxon>Rhizoctonia</taxon>
        <taxon>Rhizoctonia solani AG-1</taxon>
    </lineage>
</organism>
<feature type="repeat" description="WD" evidence="3">
    <location>
        <begin position="1094"/>
        <end position="1135"/>
    </location>
</feature>
<dbReference type="CDD" id="cd21037">
    <property type="entry name" value="MLKL_NTD"/>
    <property type="match status" value="1"/>
</dbReference>
<dbReference type="InterPro" id="IPR011047">
    <property type="entry name" value="Quinoprotein_ADH-like_sf"/>
</dbReference>
<evidence type="ECO:0000256" key="1">
    <source>
        <dbReference type="ARBA" id="ARBA00022574"/>
    </source>
</evidence>
<feature type="repeat" description="WD" evidence="3">
    <location>
        <begin position="1265"/>
        <end position="1306"/>
    </location>
</feature>
<dbReference type="PROSITE" id="PS00678">
    <property type="entry name" value="WD_REPEATS_1"/>
    <property type="match status" value="8"/>
</dbReference>
<feature type="repeat" description="WD" evidence="3">
    <location>
        <begin position="1223"/>
        <end position="1264"/>
    </location>
</feature>
<feature type="domain" description="Nephrocystin 3-like N-terminal" evidence="4">
    <location>
        <begin position="195"/>
        <end position="358"/>
    </location>
</feature>
<dbReference type="OrthoDB" id="3027122at2759"/>
<dbReference type="InterPro" id="IPR050505">
    <property type="entry name" value="WDR55/POC1"/>
</dbReference>
<gene>
    <name evidence="5" type="ORF">RSOLAG1IB_07316</name>
</gene>
<dbReference type="PROSITE" id="PS50082">
    <property type="entry name" value="WD_REPEATS_2"/>
    <property type="match status" value="13"/>
</dbReference>
<dbReference type="STRING" id="1108050.A0A0B7FEY7"/>
<dbReference type="Pfam" id="PF24883">
    <property type="entry name" value="NPHP3_N"/>
    <property type="match status" value="1"/>
</dbReference>
<protein>
    <submittedName>
        <fullName evidence="5">Vegetative incompatibility protein HET-E-1</fullName>
    </submittedName>
</protein>
<evidence type="ECO:0000259" key="4">
    <source>
        <dbReference type="Pfam" id="PF24883"/>
    </source>
</evidence>
<name>A0A0B7FEY7_THACB</name>
<feature type="repeat" description="WD" evidence="3">
    <location>
        <begin position="1308"/>
        <end position="1349"/>
    </location>
</feature>
<sequence>MPDTTSIIPQESPHDSWTHLKAFLRVLEPFVGILGPLHAISKELVECIQIYEDVGNNQKEYEALRNELETLFAVLQVYYSQSISPAMTSSIESLCRSIHQELIYVQRIKANRGRRPFARSDVEEVLACYRRIQGYFQRLSLNATMSMWKIAEEQAAEGSSYRMSSRLDRLSPSLSARYNSAQALDLNRGGCVPGTRKEVLDHIFDWVRNSEAGSTYWLNGMAGTGKTTISYSTCMALDAEQKLVASFFCSRQLPECRNTNLILPSIAYQIARFSRPFQSALSRILEQDPDVHTSLPHIQFEELIAKPLAEVDATLPANLIVVIDALDECQNKQGTRCILEVLLAKSSTLPIKIFVPSRPEPEIRQFLSSSTGEQRGTRLVLHELDREVVQNDIERYLKSSLASIQPSELQIGCLVERSGVLFIYAATIVRYIGPDNPRRNPSARFEALLNAPAVSGSNYNKEIDNLYTLVLQAAFDDPDLEDEERGDIKLVLNTVLCAQEPLTVNSLAKLLKMDDPNRVYSALQPLWSVLFICESSSMVTPFHASFPEYMFDAARSKNYTCDATACHHTLTHLCFDCIDRAPRFNICELESSFLLDDNIADLETRIQKAIPMELFYACQHWVAHLNYAGNSSDLLGRVQDFLTTRLLIWMEVMNLKKQIHAGDKMIQTAENWVTKLRCSSEVTLLAHDAWRFTAMFGMNPVSRATPHIYVSMLPFWPEASPISKYYSQYMHQSVKVNGTAISRLRHSLLATWSLGDTVASTAFSPDGVSIALAVGNTVVVIDASNGRRLFDPLQGHSREVRSVEFSPDGSRIVSASYDKTIRVWDAKNGELLLGPLKGHNWHVTSAGFSPDGSRIVSGSDDKTVCVWNAQNGEMVLGPLKGHTNNVTSVQFSPDGTRIVSGSFDKTIRIWDSKTGALLLDPLEGHTHKVTSVGLSPDGNYIVSGSADATVRVWDVRSGKVCLGPIEGHTDQVATVAFSAQGDRIVSGSLDGTIHVRDSRTGELTLGPLIGHTSWVRSISLSPDGTRIVSCSGDGTVCVWDAQISELYLGNLDGHNGSITSAMFSHDGRHIVSGSNDMTVRMWDAQTGEMVLGPLEGHSSFIRSVDISRDGTRIVSGAADATIRVWDGQTGDLVLGPLKGHTAWIRSVRFSPDSARLVSASHDETICFWDARNGELLLGPLKGHTNRVYSAEWSPDGTRVVTGSSDATIRVWDTHTGEMVLGPLEGHANSVTSVTFSPDGTFIVSGSVDRTVRLWDSRTGNSLGSFSGHADAITAVSISSDGTRVASASNDKRVGYWLIQNDEMVLDLLSGHRGPVMAVGFSPDGTRIVSCSADKTIRVHDIHQSEQPNSDSALEWELDEDGWVTDEQSNRLVWVPQSLHIALMRPSTQVLISTGGHAWFYLVPNLNVRSTWYPHSTRVSLLTLIFVSNDYLRPKRIPLFIVNSFE</sequence>
<dbReference type="Proteomes" id="UP000059188">
    <property type="component" value="Unassembled WGS sequence"/>
</dbReference>
<dbReference type="Gene3D" id="3.40.50.300">
    <property type="entry name" value="P-loop containing nucleotide triphosphate hydrolases"/>
    <property type="match status" value="1"/>
</dbReference>
<evidence type="ECO:0000313" key="6">
    <source>
        <dbReference type="Proteomes" id="UP000059188"/>
    </source>
</evidence>
<dbReference type="InterPro" id="IPR027417">
    <property type="entry name" value="P-loop_NTPase"/>
</dbReference>
<keyword evidence="6" id="KW-1185">Reference proteome</keyword>
<reference evidence="5 6" key="1">
    <citation type="submission" date="2014-11" db="EMBL/GenBank/DDBJ databases">
        <authorList>
            <person name="Wibberg Daniel"/>
        </authorList>
    </citation>
    <scope>NUCLEOTIDE SEQUENCE [LARGE SCALE GENOMIC DNA]</scope>
    <source>
        <strain evidence="5">Rhizoctonia solani AG1-IB 7/3/14</strain>
    </source>
</reference>
<dbReference type="SMART" id="SM00320">
    <property type="entry name" value="WD40"/>
    <property type="match status" value="14"/>
</dbReference>
<feature type="repeat" description="WD" evidence="3">
    <location>
        <begin position="836"/>
        <end position="877"/>
    </location>
</feature>
<evidence type="ECO:0000256" key="2">
    <source>
        <dbReference type="ARBA" id="ARBA00022737"/>
    </source>
</evidence>
<proteinExistence type="predicted"/>
<feature type="repeat" description="WD" evidence="3">
    <location>
        <begin position="1008"/>
        <end position="1040"/>
    </location>
</feature>
<dbReference type="PROSITE" id="PS50294">
    <property type="entry name" value="WD_REPEATS_REGION"/>
    <property type="match status" value="13"/>
</dbReference>
<dbReference type="Pfam" id="PF00400">
    <property type="entry name" value="WD40"/>
    <property type="match status" value="13"/>
</dbReference>
<dbReference type="InterPro" id="IPR059179">
    <property type="entry name" value="MLKL-like_MCAfunc"/>
</dbReference>
<dbReference type="Gene3D" id="2.130.10.10">
    <property type="entry name" value="YVTN repeat-like/Quinoprotein amine dehydrogenase"/>
    <property type="match status" value="6"/>
</dbReference>
<keyword evidence="2" id="KW-0677">Repeat</keyword>
<accession>A0A0B7FEY7</accession>
<dbReference type="InterPro" id="IPR056884">
    <property type="entry name" value="NPHP3-like_N"/>
</dbReference>
<feature type="repeat" description="WD" evidence="3">
    <location>
        <begin position="965"/>
        <end position="1006"/>
    </location>
</feature>
<dbReference type="SUPFAM" id="SSF50998">
    <property type="entry name" value="Quinoprotein alcohol dehydrogenase-like"/>
    <property type="match status" value="1"/>
</dbReference>
<dbReference type="CDD" id="cd00200">
    <property type="entry name" value="WD40"/>
    <property type="match status" value="2"/>
</dbReference>
<dbReference type="SUPFAM" id="SSF52540">
    <property type="entry name" value="P-loop containing nucleoside triphosphate hydrolases"/>
    <property type="match status" value="1"/>
</dbReference>
<evidence type="ECO:0000313" key="5">
    <source>
        <dbReference type="EMBL" id="CEL54782.1"/>
    </source>
</evidence>
<evidence type="ECO:0000256" key="3">
    <source>
        <dbReference type="PROSITE-ProRule" id="PRU00221"/>
    </source>
</evidence>
<dbReference type="PANTHER" id="PTHR44019:SF8">
    <property type="entry name" value="POC1 CENTRIOLAR PROTEIN HOMOLOG"/>
    <property type="match status" value="1"/>
</dbReference>
<dbReference type="PANTHER" id="PTHR44019">
    <property type="entry name" value="WD REPEAT-CONTAINING PROTEIN 55"/>
    <property type="match status" value="1"/>
</dbReference>
<feature type="repeat" description="WD" evidence="3">
    <location>
        <begin position="922"/>
        <end position="959"/>
    </location>
</feature>
<feature type="repeat" description="WD" evidence="3">
    <location>
        <begin position="1137"/>
        <end position="1178"/>
    </location>
</feature>
<dbReference type="InterPro" id="IPR001632">
    <property type="entry name" value="WD40_G-protein_beta-like"/>
</dbReference>
<feature type="repeat" description="WD" evidence="3">
    <location>
        <begin position="879"/>
        <end position="920"/>
    </location>
</feature>